<feature type="region of interest" description="Disordered" evidence="3">
    <location>
        <begin position="412"/>
        <end position="433"/>
    </location>
</feature>
<dbReference type="Gene3D" id="3.90.79.10">
    <property type="entry name" value="Nucleoside Triphosphate Pyrophosphohydrolase"/>
    <property type="match status" value="1"/>
</dbReference>
<name>A0A9P4YCP9_CRYP1</name>
<dbReference type="PANTHER" id="PTHR13561:SF20">
    <property type="entry name" value="DNA TOPOISOMERASE 2-BINDING PROTEIN 1"/>
    <property type="match status" value="1"/>
</dbReference>
<dbReference type="EMBL" id="MU032344">
    <property type="protein sequence ID" value="KAF3770579.1"/>
    <property type="molecule type" value="Genomic_DNA"/>
</dbReference>
<dbReference type="OrthoDB" id="251770at2759"/>
<dbReference type="SUPFAM" id="SSF52113">
    <property type="entry name" value="BRCT domain"/>
    <property type="match status" value="3"/>
</dbReference>
<dbReference type="FunFam" id="3.40.50.10190:FF:000010">
    <property type="entry name" value="DNA topoisomerase II binding protein 1"/>
    <property type="match status" value="1"/>
</dbReference>
<feature type="domain" description="BRCT" evidence="4">
    <location>
        <begin position="317"/>
        <end position="388"/>
    </location>
</feature>
<dbReference type="InterPro" id="IPR036420">
    <property type="entry name" value="BRCT_dom_sf"/>
</dbReference>
<evidence type="ECO:0000256" key="2">
    <source>
        <dbReference type="ARBA" id="ARBA00022801"/>
    </source>
</evidence>
<dbReference type="Proteomes" id="UP000803844">
    <property type="component" value="Unassembled WGS sequence"/>
</dbReference>
<dbReference type="InterPro" id="IPR000086">
    <property type="entry name" value="NUDIX_hydrolase_dom"/>
</dbReference>
<organism evidence="6 7">
    <name type="scientific">Cryphonectria parasitica (strain ATCC 38755 / EP155)</name>
    <dbReference type="NCBI Taxonomy" id="660469"/>
    <lineage>
        <taxon>Eukaryota</taxon>
        <taxon>Fungi</taxon>
        <taxon>Dikarya</taxon>
        <taxon>Ascomycota</taxon>
        <taxon>Pezizomycotina</taxon>
        <taxon>Sordariomycetes</taxon>
        <taxon>Sordariomycetidae</taxon>
        <taxon>Diaporthales</taxon>
        <taxon>Cryphonectriaceae</taxon>
        <taxon>Cryphonectria-Endothia species complex</taxon>
        <taxon>Cryphonectria</taxon>
    </lineage>
</organism>
<dbReference type="Pfam" id="PF12738">
    <property type="entry name" value="PTCB-BRCT"/>
    <property type="match status" value="1"/>
</dbReference>
<dbReference type="Pfam" id="PF00293">
    <property type="entry name" value="NUDIX"/>
    <property type="match status" value="1"/>
</dbReference>
<dbReference type="CDD" id="cd18433">
    <property type="entry name" value="BRCT_Rad4_rpt3"/>
    <property type="match status" value="1"/>
</dbReference>
<evidence type="ECO:0000313" key="6">
    <source>
        <dbReference type="EMBL" id="KAF3770579.1"/>
    </source>
</evidence>
<feature type="compositionally biased region" description="Basic and acidic residues" evidence="3">
    <location>
        <begin position="802"/>
        <end position="815"/>
    </location>
</feature>
<dbReference type="CDD" id="cd17731">
    <property type="entry name" value="BRCT_TopBP1_rpt2_like"/>
    <property type="match status" value="1"/>
</dbReference>
<dbReference type="GO" id="GO:0033314">
    <property type="term" value="P:mitotic DNA replication checkpoint signaling"/>
    <property type="evidence" value="ECO:0007669"/>
    <property type="project" value="TreeGrafter"/>
</dbReference>
<evidence type="ECO:0000256" key="1">
    <source>
        <dbReference type="ARBA" id="ARBA00022737"/>
    </source>
</evidence>
<gene>
    <name evidence="6" type="ORF">M406DRAFT_336230</name>
</gene>
<keyword evidence="2" id="KW-0378">Hydrolase</keyword>
<dbReference type="GO" id="GO:0007095">
    <property type="term" value="P:mitotic G2 DNA damage checkpoint signaling"/>
    <property type="evidence" value="ECO:0007669"/>
    <property type="project" value="TreeGrafter"/>
</dbReference>
<protein>
    <submittedName>
        <fullName evidence="6">Uncharacterized protein</fullName>
    </submittedName>
</protein>
<dbReference type="InterPro" id="IPR059215">
    <property type="entry name" value="BRCT2_TopBP1-like"/>
</dbReference>
<feature type="domain" description="BRCT" evidence="4">
    <location>
        <begin position="609"/>
        <end position="695"/>
    </location>
</feature>
<dbReference type="GO" id="GO:0006270">
    <property type="term" value="P:DNA replication initiation"/>
    <property type="evidence" value="ECO:0007669"/>
    <property type="project" value="TreeGrafter"/>
</dbReference>
<dbReference type="CDD" id="cd02883">
    <property type="entry name" value="NUDIX_Hydrolase"/>
    <property type="match status" value="1"/>
</dbReference>
<dbReference type="PROSITE" id="PS00893">
    <property type="entry name" value="NUDIX_BOX"/>
    <property type="match status" value="1"/>
</dbReference>
<keyword evidence="7" id="KW-1185">Reference proteome</keyword>
<dbReference type="RefSeq" id="XP_040781540.1">
    <property type="nucleotide sequence ID" value="XM_040921123.1"/>
</dbReference>
<accession>A0A9P4YCP9</accession>
<feature type="domain" description="BRCT" evidence="4">
    <location>
        <begin position="188"/>
        <end position="261"/>
    </location>
</feature>
<reference evidence="6" key="1">
    <citation type="journal article" date="2020" name="Phytopathology">
        <title>Genome sequence of the chestnut blight fungus Cryphonectria parasitica EP155: A fundamental resource for an archetypical invasive plant pathogen.</title>
        <authorList>
            <person name="Crouch J.A."/>
            <person name="Dawe A."/>
            <person name="Aerts A."/>
            <person name="Barry K."/>
            <person name="Churchill A.C.L."/>
            <person name="Grimwood J."/>
            <person name="Hillman B."/>
            <person name="Milgroom M.G."/>
            <person name="Pangilinan J."/>
            <person name="Smith M."/>
            <person name="Salamov A."/>
            <person name="Schmutz J."/>
            <person name="Yadav J."/>
            <person name="Grigoriev I.V."/>
            <person name="Nuss D."/>
        </authorList>
    </citation>
    <scope>NUCLEOTIDE SEQUENCE</scope>
    <source>
        <strain evidence="6">EP155</strain>
    </source>
</reference>
<feature type="region of interest" description="Disordered" evidence="3">
    <location>
        <begin position="953"/>
        <end position="1024"/>
    </location>
</feature>
<dbReference type="GO" id="GO:0016787">
    <property type="term" value="F:hydrolase activity"/>
    <property type="evidence" value="ECO:0007669"/>
    <property type="project" value="UniProtKB-KW"/>
</dbReference>
<dbReference type="AlphaFoldDB" id="A0A9P4YCP9"/>
<dbReference type="PROSITE" id="PS51462">
    <property type="entry name" value="NUDIX"/>
    <property type="match status" value="1"/>
</dbReference>
<proteinExistence type="predicted"/>
<feature type="region of interest" description="Disordered" evidence="3">
    <location>
        <begin position="705"/>
        <end position="864"/>
    </location>
</feature>
<dbReference type="PROSITE" id="PS50172">
    <property type="entry name" value="BRCT"/>
    <property type="match status" value="3"/>
</dbReference>
<evidence type="ECO:0000259" key="4">
    <source>
        <dbReference type="PROSITE" id="PS50172"/>
    </source>
</evidence>
<feature type="compositionally biased region" description="Polar residues" evidence="3">
    <location>
        <begin position="771"/>
        <end position="780"/>
    </location>
</feature>
<dbReference type="InterPro" id="IPR020084">
    <property type="entry name" value="NUDIX_hydrolase_CS"/>
</dbReference>
<dbReference type="Gene3D" id="3.40.50.10190">
    <property type="entry name" value="BRCT domain"/>
    <property type="match status" value="4"/>
</dbReference>
<dbReference type="GeneID" id="63838252"/>
<dbReference type="SMART" id="SM00292">
    <property type="entry name" value="BRCT"/>
    <property type="match status" value="4"/>
</dbReference>
<comment type="caution">
    <text evidence="6">The sequence shown here is derived from an EMBL/GenBank/DDBJ whole genome shotgun (WGS) entry which is preliminary data.</text>
</comment>
<sequence>MPTIAFHMRFSFDRSLAKFELDRESLLRTLQDKTTIPLDGLASGAVIFRPLEPVPQVLLIQRAPTDSMPLKWEVPGGAVNKGEDAMLGASREVGEETGLIVGRMDALIAHEGGADDELDGGYIFRTTRGKTIIKFTFAAQLESHRDPVRLDPKEHVDYVWATEEECRHEEAMESPPPSSDLDFAEFFDPSKPLQGIVVCCTSIPAHERTDLGNKVAELGGRHEYDLTPKTTHLVVGEYETTKYRHVAKQRPDIRPMAIGWIDAVRNLWVRDDPIEFKALENQWALKTFETRGEIPQDADDEDGPGNKLKCCVSGLLEEERSEIIAKIKANGGKYTGNLDKSCTHLIVREPTGKKYSAARRWGQHIVTKKWVEDSIERGMILDEACYDPHLPEEEIGKGAWVKRDVRRKSLGKRLREAAEGQEGGGRRKLRKTASMKLNSQRDNMWGEILGQQPSLDQSAASLPAEVPTQPLPGDSMLRQPSASISRAGVVKDSIGGVDEGVDDVFASCSFYIYEFPPAHVDVIVPFITSRGGEVVASLGELRPVKGVRRCFVVVPQQSDPKTHPPLLDGVDVITEFFIEKCVYKKGTTLPDPRAHVIGRPFPVFPLGGFDQLSIATSGFLDIELNQVEKVVRQLGARYEERFTAQCSVLVCTSLAGARRQKLQLALSWGVSIVKAEWLWDCITRGQKLATDDYLFPELKSRATDRSRLSKPFNRSKSVSDMPKKNTSQPLTSRTVSLARNTLAGPDMSAFDTTPLVATEPPRPGSHADNLVKNSNLTSEFETAPTHQPEEDMDTQHLPPLPESRRGSHALVEKSANDLNKNSIRERPPSQPSRKPLARIRSEVCDSEAGDDDELDTPYGDTEGTASEYTTVQKSVEVGKCRIEQEKAEKAAAEHQALSNRLTSLLAGTATNAGGSSLEGSVQSISAESAAAAPLPARRRRKIIGRVISNASVVSNGSEGSSTGARGPMGRTHSVVLHEDDSPGEEEPAAAGPTATQLQYDDPEATRNKQRLMSRMLGQRGSPDAGMRVVEACVVVD</sequence>
<dbReference type="Pfam" id="PF00533">
    <property type="entry name" value="BRCT"/>
    <property type="match status" value="2"/>
</dbReference>
<feature type="domain" description="Nudix hydrolase" evidence="5">
    <location>
        <begin position="38"/>
        <end position="185"/>
    </location>
</feature>
<dbReference type="SUPFAM" id="SSF55811">
    <property type="entry name" value="Nudix"/>
    <property type="match status" value="1"/>
</dbReference>
<feature type="compositionally biased region" description="Polar residues" evidence="3">
    <location>
        <begin position="712"/>
        <end position="739"/>
    </location>
</feature>
<dbReference type="InterPro" id="IPR001357">
    <property type="entry name" value="BRCT_dom"/>
</dbReference>
<feature type="compositionally biased region" description="Acidic residues" evidence="3">
    <location>
        <begin position="844"/>
        <end position="855"/>
    </location>
</feature>
<keyword evidence="1" id="KW-0677">Repeat</keyword>
<evidence type="ECO:0000256" key="3">
    <source>
        <dbReference type="SAM" id="MobiDB-lite"/>
    </source>
</evidence>
<dbReference type="PANTHER" id="PTHR13561">
    <property type="entry name" value="DNA REPLICATION REGULATOR DPB11-RELATED"/>
    <property type="match status" value="1"/>
</dbReference>
<feature type="compositionally biased region" description="Polar residues" evidence="3">
    <location>
        <begin position="953"/>
        <end position="963"/>
    </location>
</feature>
<evidence type="ECO:0000259" key="5">
    <source>
        <dbReference type="PROSITE" id="PS51462"/>
    </source>
</evidence>
<dbReference type="InterPro" id="IPR015797">
    <property type="entry name" value="NUDIX_hydrolase-like_dom_sf"/>
</dbReference>
<evidence type="ECO:0000313" key="7">
    <source>
        <dbReference type="Proteomes" id="UP000803844"/>
    </source>
</evidence>